<dbReference type="Proteomes" id="UP000694865">
    <property type="component" value="Unplaced"/>
</dbReference>
<evidence type="ECO:0000313" key="3">
    <source>
        <dbReference type="Proteomes" id="UP000694865"/>
    </source>
</evidence>
<feature type="compositionally biased region" description="Polar residues" evidence="1">
    <location>
        <begin position="124"/>
        <end position="135"/>
    </location>
</feature>
<feature type="transmembrane region" description="Helical" evidence="2">
    <location>
        <begin position="48"/>
        <end position="72"/>
    </location>
</feature>
<keyword evidence="2" id="KW-1133">Transmembrane helix</keyword>
<reference evidence="4" key="1">
    <citation type="submission" date="2025-08" db="UniProtKB">
        <authorList>
            <consortium name="RefSeq"/>
        </authorList>
    </citation>
    <scope>IDENTIFICATION</scope>
    <source>
        <tissue evidence="4">Testes</tissue>
    </source>
</reference>
<evidence type="ECO:0000313" key="4">
    <source>
        <dbReference type="RefSeq" id="XP_006813531.1"/>
    </source>
</evidence>
<accession>A0ABM0M0J0</accession>
<protein>
    <submittedName>
        <fullName evidence="4">Uncharacterized protein LOC102804652</fullName>
    </submittedName>
</protein>
<evidence type="ECO:0000256" key="1">
    <source>
        <dbReference type="SAM" id="MobiDB-lite"/>
    </source>
</evidence>
<feature type="region of interest" description="Disordered" evidence="1">
    <location>
        <begin position="121"/>
        <end position="151"/>
    </location>
</feature>
<keyword evidence="2" id="KW-0812">Transmembrane</keyword>
<keyword evidence="3" id="KW-1185">Reference proteome</keyword>
<dbReference type="RefSeq" id="XP_006813531.1">
    <property type="nucleotide sequence ID" value="XM_006813468.1"/>
</dbReference>
<keyword evidence="2" id="KW-0472">Membrane</keyword>
<dbReference type="GeneID" id="102804652"/>
<proteinExistence type="predicted"/>
<evidence type="ECO:0000256" key="2">
    <source>
        <dbReference type="SAM" id="Phobius"/>
    </source>
</evidence>
<gene>
    <name evidence="4" type="primary">LOC102804652</name>
</gene>
<organism evidence="3 4">
    <name type="scientific">Saccoglossus kowalevskii</name>
    <name type="common">Acorn worm</name>
    <dbReference type="NCBI Taxonomy" id="10224"/>
    <lineage>
        <taxon>Eukaryota</taxon>
        <taxon>Metazoa</taxon>
        <taxon>Hemichordata</taxon>
        <taxon>Enteropneusta</taxon>
        <taxon>Harrimaniidae</taxon>
        <taxon>Saccoglossus</taxon>
    </lineage>
</organism>
<name>A0ABM0M0J0_SACKO</name>
<sequence length="206" mass="22632">MSPFIPENNSAETTLESDLVVNRTLPVEVVTLTPNITTYQMIHSTASVALLASISCGVIVICLLAMCAIWRWKLITRLKSMQTTGLNEETQILKCTNPPVRTDNTNNDASLLQTTYRAEEVPRSLTSDSLQSTASAADAEEGTSQPIQHSEVRRHSMTAFRFHHDLIGELDPSLYKNHQDNAVATGPGVVNHLIDALYMGLHMGKT</sequence>